<name>A0AAD7Z7T2_DIPPU</name>
<dbReference type="AlphaFoldDB" id="A0AAD7Z7T2"/>
<evidence type="ECO:0000313" key="2">
    <source>
        <dbReference type="EMBL" id="KAJ9575302.1"/>
    </source>
</evidence>
<dbReference type="EMBL" id="JASPKZ010010025">
    <property type="protein sequence ID" value="KAJ9575302.1"/>
    <property type="molecule type" value="Genomic_DNA"/>
</dbReference>
<proteinExistence type="predicted"/>
<reference evidence="2" key="1">
    <citation type="journal article" date="2023" name="IScience">
        <title>Live-bearing cockroach genome reveals convergent evolutionary mechanisms linked to viviparity in insects and beyond.</title>
        <authorList>
            <person name="Fouks B."/>
            <person name="Harrison M.C."/>
            <person name="Mikhailova A.A."/>
            <person name="Marchal E."/>
            <person name="English S."/>
            <person name="Carruthers M."/>
            <person name="Jennings E.C."/>
            <person name="Chiamaka E.L."/>
            <person name="Frigard R.A."/>
            <person name="Pippel M."/>
            <person name="Attardo G.M."/>
            <person name="Benoit J.B."/>
            <person name="Bornberg-Bauer E."/>
            <person name="Tobe S.S."/>
        </authorList>
    </citation>
    <scope>NUCLEOTIDE SEQUENCE</scope>
    <source>
        <strain evidence="2">Stay&amp;Tobe</strain>
    </source>
</reference>
<organism evidence="2 3">
    <name type="scientific">Diploptera punctata</name>
    <name type="common">Pacific beetle cockroach</name>
    <dbReference type="NCBI Taxonomy" id="6984"/>
    <lineage>
        <taxon>Eukaryota</taxon>
        <taxon>Metazoa</taxon>
        <taxon>Ecdysozoa</taxon>
        <taxon>Arthropoda</taxon>
        <taxon>Hexapoda</taxon>
        <taxon>Insecta</taxon>
        <taxon>Pterygota</taxon>
        <taxon>Neoptera</taxon>
        <taxon>Polyneoptera</taxon>
        <taxon>Dictyoptera</taxon>
        <taxon>Blattodea</taxon>
        <taxon>Blaberoidea</taxon>
        <taxon>Blaberidae</taxon>
        <taxon>Diplopterinae</taxon>
        <taxon>Diploptera</taxon>
    </lineage>
</organism>
<comment type="caution">
    <text evidence="2">The sequence shown here is derived from an EMBL/GenBank/DDBJ whole genome shotgun (WGS) entry which is preliminary data.</text>
</comment>
<protein>
    <submittedName>
        <fullName evidence="2">Uncharacterized protein</fullName>
    </submittedName>
</protein>
<reference evidence="2" key="2">
    <citation type="submission" date="2023-05" db="EMBL/GenBank/DDBJ databases">
        <authorList>
            <person name="Fouks B."/>
        </authorList>
    </citation>
    <scope>NUCLEOTIDE SEQUENCE</scope>
    <source>
        <strain evidence="2">Stay&amp;Tobe</strain>
        <tissue evidence="2">Testes</tissue>
    </source>
</reference>
<keyword evidence="1" id="KW-0472">Membrane</keyword>
<evidence type="ECO:0000313" key="3">
    <source>
        <dbReference type="Proteomes" id="UP001233999"/>
    </source>
</evidence>
<feature type="non-terminal residue" evidence="2">
    <location>
        <position position="86"/>
    </location>
</feature>
<accession>A0AAD7Z7T2</accession>
<sequence>KLIRSADSRRVYTTSPLRAVNSYMLIYVRILFISILPTRGLDNDIPKFTVQVLLDIEKPVCTNAIGYHLILCIRFLPRNTFAYTVT</sequence>
<keyword evidence="1" id="KW-1133">Transmembrane helix</keyword>
<keyword evidence="3" id="KW-1185">Reference proteome</keyword>
<feature type="transmembrane region" description="Helical" evidence="1">
    <location>
        <begin position="20"/>
        <end position="38"/>
    </location>
</feature>
<feature type="non-terminal residue" evidence="2">
    <location>
        <position position="1"/>
    </location>
</feature>
<keyword evidence="1" id="KW-0812">Transmembrane</keyword>
<dbReference type="Proteomes" id="UP001233999">
    <property type="component" value="Unassembled WGS sequence"/>
</dbReference>
<gene>
    <name evidence="2" type="ORF">L9F63_025747</name>
</gene>
<evidence type="ECO:0000256" key="1">
    <source>
        <dbReference type="SAM" id="Phobius"/>
    </source>
</evidence>